<protein>
    <submittedName>
        <fullName evidence="8">RNA polymerase sigma-70 factor, ECF subfamily</fullName>
    </submittedName>
</protein>
<dbReference type="SUPFAM" id="SSF88659">
    <property type="entry name" value="Sigma3 and sigma4 domains of RNA polymerase sigma factors"/>
    <property type="match status" value="1"/>
</dbReference>
<dbReference type="EMBL" id="FWXD01000007">
    <property type="protein sequence ID" value="SMC22784.1"/>
    <property type="molecule type" value="Genomic_DNA"/>
</dbReference>
<keyword evidence="4" id="KW-0238">DNA-binding</keyword>
<accession>A0A1W1XG69</accession>
<dbReference type="Pfam" id="PF08281">
    <property type="entry name" value="Sigma70_r4_2"/>
    <property type="match status" value="1"/>
</dbReference>
<evidence type="ECO:0000256" key="1">
    <source>
        <dbReference type="ARBA" id="ARBA00010641"/>
    </source>
</evidence>
<dbReference type="CDD" id="cd06171">
    <property type="entry name" value="Sigma70_r4"/>
    <property type="match status" value="1"/>
</dbReference>
<gene>
    <name evidence="8" type="ORF">SAMN02745857_01468</name>
</gene>
<proteinExistence type="inferred from homology"/>
<dbReference type="SUPFAM" id="SSF88946">
    <property type="entry name" value="Sigma2 domain of RNA polymerase sigma factors"/>
    <property type="match status" value="1"/>
</dbReference>
<evidence type="ECO:0000256" key="4">
    <source>
        <dbReference type="ARBA" id="ARBA00023125"/>
    </source>
</evidence>
<dbReference type="InterPro" id="IPR036388">
    <property type="entry name" value="WH-like_DNA-bd_sf"/>
</dbReference>
<name>A0A1W1XG69_9NEIS</name>
<evidence type="ECO:0000313" key="9">
    <source>
        <dbReference type="Proteomes" id="UP000192761"/>
    </source>
</evidence>
<evidence type="ECO:0000256" key="5">
    <source>
        <dbReference type="ARBA" id="ARBA00023163"/>
    </source>
</evidence>
<dbReference type="GO" id="GO:0003677">
    <property type="term" value="F:DNA binding"/>
    <property type="evidence" value="ECO:0007669"/>
    <property type="project" value="UniProtKB-KW"/>
</dbReference>
<dbReference type="GO" id="GO:0016987">
    <property type="term" value="F:sigma factor activity"/>
    <property type="evidence" value="ECO:0007669"/>
    <property type="project" value="UniProtKB-KW"/>
</dbReference>
<dbReference type="Pfam" id="PF04542">
    <property type="entry name" value="Sigma70_r2"/>
    <property type="match status" value="1"/>
</dbReference>
<evidence type="ECO:0000259" key="6">
    <source>
        <dbReference type="Pfam" id="PF04542"/>
    </source>
</evidence>
<keyword evidence="5" id="KW-0804">Transcription</keyword>
<dbReference type="InterPro" id="IPR039425">
    <property type="entry name" value="RNA_pol_sigma-70-like"/>
</dbReference>
<evidence type="ECO:0000256" key="3">
    <source>
        <dbReference type="ARBA" id="ARBA00023082"/>
    </source>
</evidence>
<dbReference type="Gene3D" id="1.10.10.10">
    <property type="entry name" value="Winged helix-like DNA-binding domain superfamily/Winged helix DNA-binding domain"/>
    <property type="match status" value="1"/>
</dbReference>
<dbReference type="GO" id="GO:0006352">
    <property type="term" value="P:DNA-templated transcription initiation"/>
    <property type="evidence" value="ECO:0007669"/>
    <property type="project" value="InterPro"/>
</dbReference>
<dbReference type="InterPro" id="IPR013249">
    <property type="entry name" value="RNA_pol_sigma70_r4_t2"/>
</dbReference>
<keyword evidence="3" id="KW-0731">Sigma factor</keyword>
<feature type="domain" description="RNA polymerase sigma factor 70 region 4 type 2" evidence="7">
    <location>
        <begin position="158"/>
        <end position="209"/>
    </location>
</feature>
<dbReference type="STRING" id="1121001.SAMN02745857_01468"/>
<dbReference type="InterPro" id="IPR013325">
    <property type="entry name" value="RNA_pol_sigma_r2"/>
</dbReference>
<sequence>MTERCLYPQHDALPEQSPAKPARLRGMHAELSDESLMQRYQHGDVAAFGELYRRHSHGLYRFIAWQSPRADWVDEVAQDSWASLHKAAERYEVQASFRTYLYQIARNRLIDLLRQHQSLLASELGGAEDSPHAALERLGEASADTPETALAEKQRAAQLQAAIGTLPAEQREALVLQQFSGMSLEEIAVLTGAAQETVKSRLRYAMQKLRAALTYEGEQA</sequence>
<comment type="similarity">
    <text evidence="1">Belongs to the sigma-70 factor family. ECF subfamily.</text>
</comment>
<dbReference type="InterPro" id="IPR013324">
    <property type="entry name" value="RNA_pol_sigma_r3/r4-like"/>
</dbReference>
<dbReference type="PANTHER" id="PTHR43133:SF8">
    <property type="entry name" value="RNA POLYMERASE SIGMA FACTOR HI_1459-RELATED"/>
    <property type="match status" value="1"/>
</dbReference>
<dbReference type="Gene3D" id="1.10.1740.10">
    <property type="match status" value="1"/>
</dbReference>
<keyword evidence="2" id="KW-0805">Transcription regulation</keyword>
<keyword evidence="9" id="KW-1185">Reference proteome</keyword>
<dbReference type="Proteomes" id="UP000192761">
    <property type="component" value="Unassembled WGS sequence"/>
</dbReference>
<evidence type="ECO:0000259" key="7">
    <source>
        <dbReference type="Pfam" id="PF08281"/>
    </source>
</evidence>
<reference evidence="8 9" key="1">
    <citation type="submission" date="2017-04" db="EMBL/GenBank/DDBJ databases">
        <authorList>
            <person name="Afonso C.L."/>
            <person name="Miller P.J."/>
            <person name="Scott M.A."/>
            <person name="Spackman E."/>
            <person name="Goraichik I."/>
            <person name="Dimitrov K.M."/>
            <person name="Suarez D.L."/>
            <person name="Swayne D.E."/>
        </authorList>
    </citation>
    <scope>NUCLEOTIDE SEQUENCE [LARGE SCALE GENOMIC DNA]</scope>
    <source>
        <strain evidence="8 9">DSM 23236</strain>
    </source>
</reference>
<organism evidence="8 9">
    <name type="scientific">Andreprevotia lacus DSM 23236</name>
    <dbReference type="NCBI Taxonomy" id="1121001"/>
    <lineage>
        <taxon>Bacteria</taxon>
        <taxon>Pseudomonadati</taxon>
        <taxon>Pseudomonadota</taxon>
        <taxon>Betaproteobacteria</taxon>
        <taxon>Neisseriales</taxon>
        <taxon>Chitinibacteraceae</taxon>
        <taxon>Andreprevotia</taxon>
    </lineage>
</organism>
<feature type="domain" description="RNA polymerase sigma-70 region 2" evidence="6">
    <location>
        <begin position="51"/>
        <end position="117"/>
    </location>
</feature>
<dbReference type="InterPro" id="IPR007627">
    <property type="entry name" value="RNA_pol_sigma70_r2"/>
</dbReference>
<dbReference type="PANTHER" id="PTHR43133">
    <property type="entry name" value="RNA POLYMERASE ECF-TYPE SIGMA FACTO"/>
    <property type="match status" value="1"/>
</dbReference>
<evidence type="ECO:0000313" key="8">
    <source>
        <dbReference type="EMBL" id="SMC22784.1"/>
    </source>
</evidence>
<dbReference type="NCBIfam" id="TIGR02937">
    <property type="entry name" value="sigma70-ECF"/>
    <property type="match status" value="1"/>
</dbReference>
<dbReference type="AlphaFoldDB" id="A0A1W1XG69"/>
<dbReference type="InterPro" id="IPR014284">
    <property type="entry name" value="RNA_pol_sigma-70_dom"/>
</dbReference>
<evidence type="ECO:0000256" key="2">
    <source>
        <dbReference type="ARBA" id="ARBA00023015"/>
    </source>
</evidence>